<dbReference type="AlphaFoldDB" id="A0A5B7KD20"/>
<protein>
    <submittedName>
        <fullName evidence="1">Uncharacterized protein</fullName>
    </submittedName>
</protein>
<sequence>MNGSASSEIRPLGGGGSLILGFGFITSLGEKPITGGVSGCCHVYFERVARTTRSPCHQLSPHIVNQVDLDRPQPARAGAGLPKLAS</sequence>
<evidence type="ECO:0000313" key="1">
    <source>
        <dbReference type="EMBL" id="MPD04726.1"/>
    </source>
</evidence>
<gene>
    <name evidence="1" type="ORF">E2C01_100431</name>
</gene>
<dbReference type="Proteomes" id="UP000324222">
    <property type="component" value="Unassembled WGS sequence"/>
</dbReference>
<evidence type="ECO:0000313" key="2">
    <source>
        <dbReference type="Proteomes" id="UP000324222"/>
    </source>
</evidence>
<accession>A0A5B7KD20</accession>
<keyword evidence="2" id="KW-1185">Reference proteome</keyword>
<reference evidence="1 2" key="1">
    <citation type="submission" date="2019-05" db="EMBL/GenBank/DDBJ databases">
        <title>Another draft genome of Portunus trituberculatus and its Hox gene families provides insights of decapod evolution.</title>
        <authorList>
            <person name="Jeong J.-H."/>
            <person name="Song I."/>
            <person name="Kim S."/>
            <person name="Choi T."/>
            <person name="Kim D."/>
            <person name="Ryu S."/>
            <person name="Kim W."/>
        </authorList>
    </citation>
    <scope>NUCLEOTIDE SEQUENCE [LARGE SCALE GENOMIC DNA]</scope>
    <source>
        <tissue evidence="1">Muscle</tissue>
    </source>
</reference>
<organism evidence="1 2">
    <name type="scientific">Portunus trituberculatus</name>
    <name type="common">Swimming crab</name>
    <name type="synonym">Neptunus trituberculatus</name>
    <dbReference type="NCBI Taxonomy" id="210409"/>
    <lineage>
        <taxon>Eukaryota</taxon>
        <taxon>Metazoa</taxon>
        <taxon>Ecdysozoa</taxon>
        <taxon>Arthropoda</taxon>
        <taxon>Crustacea</taxon>
        <taxon>Multicrustacea</taxon>
        <taxon>Malacostraca</taxon>
        <taxon>Eumalacostraca</taxon>
        <taxon>Eucarida</taxon>
        <taxon>Decapoda</taxon>
        <taxon>Pleocyemata</taxon>
        <taxon>Brachyura</taxon>
        <taxon>Eubrachyura</taxon>
        <taxon>Portunoidea</taxon>
        <taxon>Portunidae</taxon>
        <taxon>Portuninae</taxon>
        <taxon>Portunus</taxon>
    </lineage>
</organism>
<name>A0A5B7KD20_PORTR</name>
<proteinExistence type="predicted"/>
<comment type="caution">
    <text evidence="1">The sequence shown here is derived from an EMBL/GenBank/DDBJ whole genome shotgun (WGS) entry which is preliminary data.</text>
</comment>
<dbReference type="EMBL" id="VSRR010142450">
    <property type="protein sequence ID" value="MPD04726.1"/>
    <property type="molecule type" value="Genomic_DNA"/>
</dbReference>